<feature type="domain" description="NADP-dependent oxidoreductase" evidence="4">
    <location>
        <begin position="117"/>
        <end position="224"/>
    </location>
</feature>
<proteinExistence type="inferred from homology"/>
<comment type="caution">
    <text evidence="5">The sequence shown here is derived from an EMBL/GenBank/DDBJ whole genome shotgun (WGS) entry which is preliminary data.</text>
</comment>
<evidence type="ECO:0000313" key="5">
    <source>
        <dbReference type="EMBL" id="CAG8334697.1"/>
    </source>
</evidence>
<feature type="compositionally biased region" description="Polar residues" evidence="3">
    <location>
        <begin position="64"/>
        <end position="84"/>
    </location>
</feature>
<keyword evidence="1" id="KW-0560">Oxidoreductase</keyword>
<dbReference type="AlphaFoldDB" id="A0A9W4IM48"/>
<dbReference type="GO" id="GO:0016491">
    <property type="term" value="F:oxidoreductase activity"/>
    <property type="evidence" value="ECO:0007669"/>
    <property type="project" value="UniProtKB-KW"/>
</dbReference>
<evidence type="ECO:0000259" key="4">
    <source>
        <dbReference type="Pfam" id="PF00248"/>
    </source>
</evidence>
<dbReference type="EMBL" id="CAJVPG010000108">
    <property type="protein sequence ID" value="CAG8334697.1"/>
    <property type="molecule type" value="Genomic_DNA"/>
</dbReference>
<dbReference type="Proteomes" id="UP001152649">
    <property type="component" value="Unassembled WGS sequence"/>
</dbReference>
<name>A0A9W4IM48_9EURO</name>
<dbReference type="InterPro" id="IPR036812">
    <property type="entry name" value="NAD(P)_OxRdtase_dom_sf"/>
</dbReference>
<dbReference type="SUPFAM" id="SSF51430">
    <property type="entry name" value="NAD(P)-linked oxidoreductase"/>
    <property type="match status" value="1"/>
</dbReference>
<comment type="similarity">
    <text evidence="2">Belongs to the aldo/keto reductase family. Aldo/keto reductase 2 subfamily.</text>
</comment>
<organism evidence="5 6">
    <name type="scientific">Penicillium salamii</name>
    <dbReference type="NCBI Taxonomy" id="1612424"/>
    <lineage>
        <taxon>Eukaryota</taxon>
        <taxon>Fungi</taxon>
        <taxon>Dikarya</taxon>
        <taxon>Ascomycota</taxon>
        <taxon>Pezizomycotina</taxon>
        <taxon>Eurotiomycetes</taxon>
        <taxon>Eurotiomycetidae</taxon>
        <taxon>Eurotiales</taxon>
        <taxon>Aspergillaceae</taxon>
        <taxon>Penicillium</taxon>
    </lineage>
</organism>
<evidence type="ECO:0000256" key="1">
    <source>
        <dbReference type="ARBA" id="ARBA00023002"/>
    </source>
</evidence>
<dbReference type="Gene3D" id="3.20.20.100">
    <property type="entry name" value="NADP-dependent oxidoreductase domain"/>
    <property type="match status" value="1"/>
</dbReference>
<dbReference type="PANTHER" id="PTHR43364:SF15">
    <property type="entry name" value="ARYL-ALCOHOL DEHYDROGENASE AAD16-RELATED"/>
    <property type="match status" value="1"/>
</dbReference>
<dbReference type="InterPro" id="IPR023210">
    <property type="entry name" value="NADP_OxRdtase_dom"/>
</dbReference>
<reference evidence="5" key="1">
    <citation type="submission" date="2021-07" db="EMBL/GenBank/DDBJ databases">
        <authorList>
            <person name="Branca A.L. A."/>
        </authorList>
    </citation>
    <scope>NUCLEOTIDE SEQUENCE</scope>
</reference>
<dbReference type="OrthoDB" id="9988775at2759"/>
<protein>
    <recommendedName>
        <fullName evidence="4">NADP-dependent oxidoreductase domain-containing protein</fullName>
    </recommendedName>
</protein>
<dbReference type="InterPro" id="IPR050523">
    <property type="entry name" value="AKR_Detox_Biosynth"/>
</dbReference>
<evidence type="ECO:0000313" key="6">
    <source>
        <dbReference type="Proteomes" id="UP001152649"/>
    </source>
</evidence>
<sequence length="225" mass="24460">MGCGDPAWQGWVLNEEESLPLVEYAYNKGIRTWDTLPKRLPIRPRIRPVVPRAFEPVAKPTDQRAMQQGAPSITSPTTPQQALDQTVLDEVQASENPEAQTPKDAEAQADAGGILGNSGVSLIPWSPIARGALARPWDSRSTSREDADVGLNILVRARESESDKAIIDRVEELAGKKGISMAQAAIAWSPSHPSEHLIVGLNTRGRIDEAVASVHIELMPEEIQP</sequence>
<dbReference type="Pfam" id="PF00248">
    <property type="entry name" value="Aldo_ket_red"/>
    <property type="match status" value="1"/>
</dbReference>
<gene>
    <name evidence="5" type="ORF">PSALAMII_LOCUS2682</name>
</gene>
<dbReference type="PANTHER" id="PTHR43364">
    <property type="entry name" value="NADH-SPECIFIC METHYLGLYOXAL REDUCTASE-RELATED"/>
    <property type="match status" value="1"/>
</dbReference>
<evidence type="ECO:0000256" key="3">
    <source>
        <dbReference type="SAM" id="MobiDB-lite"/>
    </source>
</evidence>
<evidence type="ECO:0000256" key="2">
    <source>
        <dbReference type="ARBA" id="ARBA00038157"/>
    </source>
</evidence>
<feature type="region of interest" description="Disordered" evidence="3">
    <location>
        <begin position="53"/>
        <end position="112"/>
    </location>
</feature>
<keyword evidence="6" id="KW-1185">Reference proteome</keyword>
<accession>A0A9W4IM48</accession>